<dbReference type="AlphaFoldDB" id="A0A2T3AK59"/>
<accession>A0A2T3AK59</accession>
<dbReference type="EMBL" id="KZ678380">
    <property type="protein sequence ID" value="PSS00993.1"/>
    <property type="molecule type" value="Genomic_DNA"/>
</dbReference>
<organism evidence="3 4">
    <name type="scientific">Coniella lustricola</name>
    <dbReference type="NCBI Taxonomy" id="2025994"/>
    <lineage>
        <taxon>Eukaryota</taxon>
        <taxon>Fungi</taxon>
        <taxon>Dikarya</taxon>
        <taxon>Ascomycota</taxon>
        <taxon>Pezizomycotina</taxon>
        <taxon>Sordariomycetes</taxon>
        <taxon>Sordariomycetidae</taxon>
        <taxon>Diaporthales</taxon>
        <taxon>Schizoparmaceae</taxon>
        <taxon>Coniella</taxon>
    </lineage>
</organism>
<evidence type="ECO:0000256" key="1">
    <source>
        <dbReference type="SAM" id="Phobius"/>
    </source>
</evidence>
<dbReference type="Proteomes" id="UP000241462">
    <property type="component" value="Unassembled WGS sequence"/>
</dbReference>
<name>A0A2T3AK59_9PEZI</name>
<feature type="transmembrane region" description="Helical" evidence="1">
    <location>
        <begin position="137"/>
        <end position="156"/>
    </location>
</feature>
<evidence type="ECO:0000313" key="4">
    <source>
        <dbReference type="Proteomes" id="UP000241462"/>
    </source>
</evidence>
<feature type="signal peptide" evidence="2">
    <location>
        <begin position="1"/>
        <end position="19"/>
    </location>
</feature>
<gene>
    <name evidence="3" type="ORF">BD289DRAFT_285890</name>
</gene>
<evidence type="ECO:0000256" key="2">
    <source>
        <dbReference type="SAM" id="SignalP"/>
    </source>
</evidence>
<evidence type="ECO:0000313" key="3">
    <source>
        <dbReference type="EMBL" id="PSS00993.1"/>
    </source>
</evidence>
<keyword evidence="1" id="KW-1133">Transmembrane helix</keyword>
<reference evidence="3 4" key="1">
    <citation type="journal article" date="2018" name="Mycol. Prog.">
        <title>Coniella lustricola, a new species from submerged detritus.</title>
        <authorList>
            <person name="Raudabaugh D.B."/>
            <person name="Iturriaga T."/>
            <person name="Carver A."/>
            <person name="Mondo S."/>
            <person name="Pangilinan J."/>
            <person name="Lipzen A."/>
            <person name="He G."/>
            <person name="Amirebrahimi M."/>
            <person name="Grigoriev I.V."/>
            <person name="Miller A.N."/>
        </authorList>
    </citation>
    <scope>NUCLEOTIDE SEQUENCE [LARGE SCALE GENOMIC DNA]</scope>
    <source>
        <strain evidence="3 4">B22-T-1</strain>
    </source>
</reference>
<feature type="chain" id="PRO_5015755236" evidence="2">
    <location>
        <begin position="20"/>
        <end position="191"/>
    </location>
</feature>
<proteinExistence type="predicted"/>
<keyword evidence="2" id="KW-0732">Signal</keyword>
<dbReference type="InParanoid" id="A0A2T3AK59"/>
<sequence>MRRLWAAAHVPWLATLAFFHPPRIPSYFFYKKKSIFERGVVVDIVKTRTERESKNTCYLKRLAEANRHPQRRHQLIPTIDSLGAESQLQITVHNTQSCYRGFVFSLHVRYVLPGVLSFLCTWYTSFSIPSLSRPPRFWYLATTSYLLCFLLLHLYLTTIQPRLARYPRPPLSSVCQAAPQLSTPSSETDIP</sequence>
<keyword evidence="1" id="KW-0812">Transmembrane</keyword>
<keyword evidence="4" id="KW-1185">Reference proteome</keyword>
<protein>
    <submittedName>
        <fullName evidence="3">Uncharacterized protein</fullName>
    </submittedName>
</protein>
<keyword evidence="1" id="KW-0472">Membrane</keyword>